<comment type="caution">
    <text evidence="2">The sequence shown here is derived from an EMBL/GenBank/DDBJ whole genome shotgun (WGS) entry which is preliminary data.</text>
</comment>
<sequence>MSHQIQSSPEERINAARGYKAALHNERVSPEAKEHAREMLLKLDEQEARQELMEGSMHVSYHRHRRERSCGDDRPRSPQERIDAARGYKAAIHNPLVSEEGKAHARSMLQLMNDEEARQELYSQDEKPKDPTRVAAGLKAAQKNPLVSEEGRRRAAEHLHEIEISGPED</sequence>
<dbReference type="Pfam" id="PF10346">
    <property type="entry name" value="Con-6"/>
    <property type="match status" value="3"/>
</dbReference>
<feature type="region of interest" description="Disordered" evidence="1">
    <location>
        <begin position="114"/>
        <end position="169"/>
    </location>
</feature>
<proteinExistence type="predicted"/>
<dbReference type="GeneID" id="81438103"/>
<dbReference type="AlphaFoldDB" id="A0A9W9S0R3"/>
<name>A0A9W9S0R3_9EURO</name>
<reference evidence="2" key="1">
    <citation type="submission" date="2022-11" db="EMBL/GenBank/DDBJ databases">
        <authorList>
            <person name="Petersen C."/>
        </authorList>
    </citation>
    <scope>NUCLEOTIDE SEQUENCE</scope>
    <source>
        <strain evidence="2">IBT 29864</strain>
    </source>
</reference>
<keyword evidence="3" id="KW-1185">Reference proteome</keyword>
<feature type="region of interest" description="Disordered" evidence="1">
    <location>
        <begin position="55"/>
        <end position="82"/>
    </location>
</feature>
<feature type="compositionally biased region" description="Basic and acidic residues" evidence="1">
    <location>
        <begin position="23"/>
        <end position="35"/>
    </location>
</feature>
<dbReference type="RefSeq" id="XP_056554337.1">
    <property type="nucleotide sequence ID" value="XM_056698924.1"/>
</dbReference>
<dbReference type="Proteomes" id="UP001147782">
    <property type="component" value="Unassembled WGS sequence"/>
</dbReference>
<organism evidence="2 3">
    <name type="scientific">Penicillium cataractarum</name>
    <dbReference type="NCBI Taxonomy" id="2100454"/>
    <lineage>
        <taxon>Eukaryota</taxon>
        <taxon>Fungi</taxon>
        <taxon>Dikarya</taxon>
        <taxon>Ascomycota</taxon>
        <taxon>Pezizomycotina</taxon>
        <taxon>Eurotiomycetes</taxon>
        <taxon>Eurotiomycetidae</taxon>
        <taxon>Eurotiales</taxon>
        <taxon>Aspergillaceae</taxon>
        <taxon>Penicillium</taxon>
    </lineage>
</organism>
<feature type="compositionally biased region" description="Basic and acidic residues" evidence="1">
    <location>
        <begin position="149"/>
        <end position="163"/>
    </location>
</feature>
<evidence type="ECO:0000313" key="2">
    <source>
        <dbReference type="EMBL" id="KAJ5369903.1"/>
    </source>
</evidence>
<protein>
    <submittedName>
        <fullName evidence="2">Uncharacterized protein</fullName>
    </submittedName>
</protein>
<evidence type="ECO:0000256" key="1">
    <source>
        <dbReference type="SAM" id="MobiDB-lite"/>
    </source>
</evidence>
<evidence type="ECO:0000313" key="3">
    <source>
        <dbReference type="Proteomes" id="UP001147782"/>
    </source>
</evidence>
<feature type="region of interest" description="Disordered" evidence="1">
    <location>
        <begin position="1"/>
        <end position="35"/>
    </location>
</feature>
<dbReference type="PANTHER" id="PTHR36576">
    <property type="entry name" value="UPF0654 PROTEIN C11D3.01C-RELATED"/>
    <property type="match status" value="1"/>
</dbReference>
<dbReference type="InterPro" id="IPR018824">
    <property type="entry name" value="Conidiation-specific_6"/>
</dbReference>
<accession>A0A9W9S0R3</accession>
<dbReference type="PANTHER" id="PTHR36576:SF2">
    <property type="entry name" value="PROTEIN CON-6, PUTATIVE (AFU_ORTHOLOGUE AFUA_4G03615)-RELATED"/>
    <property type="match status" value="1"/>
</dbReference>
<dbReference type="OrthoDB" id="5419162at2759"/>
<dbReference type="InterPro" id="IPR052670">
    <property type="entry name" value="UPF0654_domain"/>
</dbReference>
<dbReference type="GO" id="GO:0005737">
    <property type="term" value="C:cytoplasm"/>
    <property type="evidence" value="ECO:0007669"/>
    <property type="project" value="TreeGrafter"/>
</dbReference>
<feature type="compositionally biased region" description="Basic and acidic residues" evidence="1">
    <location>
        <begin position="68"/>
        <end position="82"/>
    </location>
</feature>
<reference evidence="2" key="2">
    <citation type="journal article" date="2023" name="IMA Fungus">
        <title>Comparative genomic study of the Penicillium genus elucidates a diverse pangenome and 15 lateral gene transfer events.</title>
        <authorList>
            <person name="Petersen C."/>
            <person name="Sorensen T."/>
            <person name="Nielsen M.R."/>
            <person name="Sondergaard T.E."/>
            <person name="Sorensen J.L."/>
            <person name="Fitzpatrick D.A."/>
            <person name="Frisvad J.C."/>
            <person name="Nielsen K.L."/>
        </authorList>
    </citation>
    <scope>NUCLEOTIDE SEQUENCE</scope>
    <source>
        <strain evidence="2">IBT 29864</strain>
    </source>
</reference>
<gene>
    <name evidence="2" type="ORF">N7496_005995</name>
</gene>
<dbReference type="EMBL" id="JAPZBS010000005">
    <property type="protein sequence ID" value="KAJ5369903.1"/>
    <property type="molecule type" value="Genomic_DNA"/>
</dbReference>
<feature type="compositionally biased region" description="Basic and acidic residues" evidence="1">
    <location>
        <begin position="115"/>
        <end position="132"/>
    </location>
</feature>